<name>A0A7M3T771_9RHOB</name>
<dbReference type="KEGG" id="hdh:G5B40_11090"/>
<evidence type="ECO:0000313" key="2">
    <source>
        <dbReference type="Proteomes" id="UP000503336"/>
    </source>
</evidence>
<reference evidence="1 2" key="1">
    <citation type="submission" date="2020-02" db="EMBL/GenBank/DDBJ databases">
        <title>complete genome sequence of Rhodobacteraceae bacterium.</title>
        <authorList>
            <person name="Park J."/>
            <person name="Kim Y.-S."/>
            <person name="Kim K.-H."/>
        </authorList>
    </citation>
    <scope>NUCLEOTIDE SEQUENCE [LARGE SCALE GENOMIC DNA]</scope>
    <source>
        <strain evidence="1 2">RR4-56</strain>
    </source>
</reference>
<sequence>MEHVVAGVIIIVALTACGHSPERRALTGGGIGAAAGAVGTAIVGGPVLAGAAVGAAAGAVVGAVSDPSKINLD</sequence>
<gene>
    <name evidence="1" type="ORF">G5B40_11090</name>
</gene>
<proteinExistence type="predicted"/>
<protein>
    <recommendedName>
        <fullName evidence="3">YMGG-like Gly-zipper domain-containing protein</fullName>
    </recommendedName>
</protein>
<dbReference type="Proteomes" id="UP000503336">
    <property type="component" value="Chromosome"/>
</dbReference>
<accession>A0A7M3T771</accession>
<dbReference type="EMBL" id="CP049056">
    <property type="protein sequence ID" value="QIE57852.1"/>
    <property type="molecule type" value="Genomic_DNA"/>
</dbReference>
<organism evidence="1 2">
    <name type="scientific">Pikeienuella piscinae</name>
    <dbReference type="NCBI Taxonomy" id="2748098"/>
    <lineage>
        <taxon>Bacteria</taxon>
        <taxon>Pseudomonadati</taxon>
        <taxon>Pseudomonadota</taxon>
        <taxon>Alphaproteobacteria</taxon>
        <taxon>Rhodobacterales</taxon>
        <taxon>Paracoccaceae</taxon>
        <taxon>Pikeienuella</taxon>
    </lineage>
</organism>
<keyword evidence="2" id="KW-1185">Reference proteome</keyword>
<evidence type="ECO:0000313" key="1">
    <source>
        <dbReference type="EMBL" id="QIE57852.1"/>
    </source>
</evidence>
<evidence type="ECO:0008006" key="3">
    <source>
        <dbReference type="Google" id="ProtNLM"/>
    </source>
</evidence>
<dbReference type="AlphaFoldDB" id="A0A7M3T771"/>